<keyword evidence="6" id="KW-1185">Reference proteome</keyword>
<evidence type="ECO:0000259" key="2">
    <source>
        <dbReference type="Pfam" id="PF13320"/>
    </source>
</evidence>
<evidence type="ECO:0000313" key="3">
    <source>
        <dbReference type="EMBL" id="PZX57782.1"/>
    </source>
</evidence>
<dbReference type="Proteomes" id="UP000321927">
    <property type="component" value="Unassembled WGS sequence"/>
</dbReference>
<evidence type="ECO:0000313" key="5">
    <source>
        <dbReference type="Proteomes" id="UP000249115"/>
    </source>
</evidence>
<keyword evidence="1" id="KW-0732">Signal</keyword>
<dbReference type="RefSeq" id="WP_086498345.1">
    <property type="nucleotide sequence ID" value="NZ_MSSV01000002.1"/>
</dbReference>
<proteinExistence type="predicted"/>
<evidence type="ECO:0000313" key="4">
    <source>
        <dbReference type="EMBL" id="TXD79046.1"/>
    </source>
</evidence>
<dbReference type="OrthoDB" id="197680at2"/>
<evidence type="ECO:0000313" key="6">
    <source>
        <dbReference type="Proteomes" id="UP000321927"/>
    </source>
</evidence>
<dbReference type="Proteomes" id="UP000249115">
    <property type="component" value="Unassembled WGS sequence"/>
</dbReference>
<dbReference type="EMBL" id="QKZU01000006">
    <property type="protein sequence ID" value="PZX57782.1"/>
    <property type="molecule type" value="Genomic_DNA"/>
</dbReference>
<dbReference type="SUPFAM" id="SSF51445">
    <property type="entry name" value="(Trans)glycosidases"/>
    <property type="match status" value="1"/>
</dbReference>
<feature type="chain" id="PRO_5016073866" evidence="1">
    <location>
        <begin position="21"/>
        <end position="531"/>
    </location>
</feature>
<accession>A0A2W7T3J2</accession>
<gene>
    <name evidence="4" type="ORF">ESW18_05890</name>
    <name evidence="3" type="ORF">LV84_01911</name>
</gene>
<protein>
    <submittedName>
        <fullName evidence="4">DUF4091 domain-containing protein</fullName>
    </submittedName>
    <submittedName>
        <fullName evidence="3">Uncharacterized protein DUF4091</fullName>
    </submittedName>
</protein>
<reference evidence="4 6" key="2">
    <citation type="submission" date="2019-08" db="EMBL/GenBank/DDBJ databases">
        <title>Genome of Algoriphagus ratkowskyi IC026.</title>
        <authorList>
            <person name="Bowman J.P."/>
        </authorList>
    </citation>
    <scope>NUCLEOTIDE SEQUENCE [LARGE SCALE GENOMIC DNA]</scope>
    <source>
        <strain evidence="4 6">IC026</strain>
    </source>
</reference>
<evidence type="ECO:0000256" key="1">
    <source>
        <dbReference type="SAM" id="SignalP"/>
    </source>
</evidence>
<dbReference type="Pfam" id="PF13320">
    <property type="entry name" value="GH123_cat"/>
    <property type="match status" value="1"/>
</dbReference>
<feature type="domain" description="Glycoside hydrolase 123 catalytic" evidence="2">
    <location>
        <begin position="183"/>
        <end position="487"/>
    </location>
</feature>
<dbReference type="AlphaFoldDB" id="A0A2W7T3J2"/>
<organism evidence="3 5">
    <name type="scientific">Algoriphagus ratkowskyi</name>
    <dbReference type="NCBI Taxonomy" id="57028"/>
    <lineage>
        <taxon>Bacteria</taxon>
        <taxon>Pseudomonadati</taxon>
        <taxon>Bacteroidota</taxon>
        <taxon>Cytophagia</taxon>
        <taxon>Cytophagales</taxon>
        <taxon>Cyclobacteriaceae</taxon>
        <taxon>Algoriphagus</taxon>
    </lineage>
</organism>
<comment type="caution">
    <text evidence="3">The sequence shown here is derived from an EMBL/GenBank/DDBJ whole genome shotgun (WGS) entry which is preliminary data.</text>
</comment>
<reference evidence="3 5" key="1">
    <citation type="submission" date="2018-06" db="EMBL/GenBank/DDBJ databases">
        <title>Genomic Encyclopedia of Archaeal and Bacterial Type Strains, Phase II (KMG-II): from individual species to whole genera.</title>
        <authorList>
            <person name="Goeker M."/>
        </authorList>
    </citation>
    <scope>NUCLEOTIDE SEQUENCE [LARGE SCALE GENOMIC DNA]</scope>
    <source>
        <strain evidence="3 5">DSM 22686</strain>
    </source>
</reference>
<dbReference type="EMBL" id="VORV01000003">
    <property type="protein sequence ID" value="TXD79046.1"/>
    <property type="molecule type" value="Genomic_DNA"/>
</dbReference>
<feature type="signal peptide" evidence="1">
    <location>
        <begin position="1"/>
        <end position="20"/>
    </location>
</feature>
<sequence>MKKLLLILICCTIQTTSLLAQIAGAFTTFENFGSRLSDNSVFKSWKNETIILPFLINTDSESDFTVKLSFDSKNFKTELLQLHLVEGDISAGNCGEAISNGNFEKKMFPDRAEVLTNNTFKVEGKTNYGLVKIQGLNKLKSGKYPLTLLFTQAGIEHKMKAVIHVIDRNLPDFSSLNYEIDFWQFPLSISTYHALVPYSSEHWNKIALMFDQLKGINQGVVTTSIFYDLYNTSVKPLEQMMIQVCKKKDGSFTYNYSIFEKYVELAVSKGISKEIAVHNLFPWNLTYFYFDEASGQIKTFTSEPGTPEYKAFWKPFLIDFASFLKSKKWMDKTVFWIDERDFSMTENLIHFVKEIEPKFKFGYSGTFSSTLSEEIFDYSLSSNIILEPNQLAARISKGYKTTIYTSCFEVQPNMLIASNYEDIYFLVMLSRAHGYDGMLRWAFNLWSPQIMKSALFSDLPSGDSHFVYPDGQVSLRYLLLKDALEEVLKADQKANLSKTQELITSHTRYFLRNNQTERSSMVRAMKNYLND</sequence>
<dbReference type="InterPro" id="IPR025150">
    <property type="entry name" value="GH123_cat"/>
</dbReference>
<dbReference type="InterPro" id="IPR017853">
    <property type="entry name" value="GH"/>
</dbReference>
<name>A0A2W7T3J2_9BACT</name>